<evidence type="ECO:0000256" key="8">
    <source>
        <dbReference type="SAM" id="Phobius"/>
    </source>
</evidence>
<dbReference type="Proteomes" id="UP000347681">
    <property type="component" value="Unassembled WGS sequence"/>
</dbReference>
<feature type="transmembrane region" description="Helical" evidence="8">
    <location>
        <begin position="33"/>
        <end position="54"/>
    </location>
</feature>
<comment type="catalytic activity">
    <reaction evidence="1">
        <text>ATP + protein L-histidine = ADP + protein N-phospho-L-histidine.</text>
        <dbReference type="EC" id="2.7.13.3"/>
    </reaction>
</comment>
<sequence length="443" mass="50487">MNRLQTLRMIACMLLMGVVAIAAYLFYQHSLYFCLLFSLMIMASIIIYICQWQYKTTRMISRMIEGIRYADFSLSFSTQHKTRTEQRLAQEINNVVAEFRTRLSENEERYQYYETLLNTVDSSLLVVDSLCNIHWMNRAAMQDLCGYCIHSVRELALLNSEFPTIILSLQPGEIKTVRIHKGDTLQELAVTVSEYSAQHGTELRLVNLKNIRAVLEENEMEAWQKLIRVLTHEIMNSIAPIISLSETLSERAVQNGMNEKDYNIMLQGMQTIHRRSKGLLNFVENYRKLSRLSVPILAPVNIGELLSDMKKLFPNKNIQYIYKVENPETILMLDRSQIEQVLINLLKNAGEACVEQTYPEVIISTHCDLDKHLFFLSVCDNGSGILPEVLDKIFVPFFTTKSTGSGIGLSLCKQIMNLHGGSISASSEIGKGSCFTLKFLCCG</sequence>
<dbReference type="RefSeq" id="WP_007851734.1">
    <property type="nucleotide sequence ID" value="NZ_BQOA01000001.1"/>
</dbReference>
<dbReference type="Proteomes" id="UP001055104">
    <property type="component" value="Unassembled WGS sequence"/>
</dbReference>
<dbReference type="SUPFAM" id="SSF47384">
    <property type="entry name" value="Homodimeric domain of signal transducing histidine kinase"/>
    <property type="match status" value="1"/>
</dbReference>
<dbReference type="PROSITE" id="PS50109">
    <property type="entry name" value="HIS_KIN"/>
    <property type="match status" value="1"/>
</dbReference>
<keyword evidence="8" id="KW-0472">Membrane</keyword>
<evidence type="ECO:0000313" key="11">
    <source>
        <dbReference type="EMBL" id="KAA5380193.1"/>
    </source>
</evidence>
<dbReference type="InterPro" id="IPR004358">
    <property type="entry name" value="Sig_transdc_His_kin-like_C"/>
</dbReference>
<dbReference type="SMART" id="SM00387">
    <property type="entry name" value="HATPase_c"/>
    <property type="match status" value="1"/>
</dbReference>
<protein>
    <recommendedName>
        <fullName evidence="2">histidine kinase</fullName>
        <ecNumber evidence="2">2.7.13.3</ecNumber>
    </recommendedName>
</protein>
<dbReference type="EMBL" id="VVZB01000014">
    <property type="protein sequence ID" value="KAA5380193.1"/>
    <property type="molecule type" value="Genomic_DNA"/>
</dbReference>
<dbReference type="EC" id="2.7.13.3" evidence="2"/>
<dbReference type="AlphaFoldDB" id="A0A076ITE1"/>
<evidence type="ECO:0000259" key="9">
    <source>
        <dbReference type="PROSITE" id="PS50109"/>
    </source>
</evidence>
<evidence type="ECO:0000256" key="1">
    <source>
        <dbReference type="ARBA" id="ARBA00000085"/>
    </source>
</evidence>
<dbReference type="Pfam" id="PF02518">
    <property type="entry name" value="HATPase_c"/>
    <property type="match status" value="1"/>
</dbReference>
<dbReference type="InterPro" id="IPR036890">
    <property type="entry name" value="HATPase_C_sf"/>
</dbReference>
<dbReference type="GO" id="GO:0000155">
    <property type="term" value="F:phosphorelay sensor kinase activity"/>
    <property type="evidence" value="ECO:0007669"/>
    <property type="project" value="InterPro"/>
</dbReference>
<evidence type="ECO:0000313" key="10">
    <source>
        <dbReference type="EMBL" id="GKH82700.1"/>
    </source>
</evidence>
<keyword evidence="4" id="KW-0547">Nucleotide-binding</keyword>
<evidence type="ECO:0000313" key="12">
    <source>
        <dbReference type="EMBL" id="WHX08517.1"/>
    </source>
</evidence>
<keyword evidence="6 11" id="KW-0067">ATP-binding</keyword>
<keyword evidence="8" id="KW-0812">Transmembrane</keyword>
<accession>A0A076ITE1</accession>
<keyword evidence="5 10" id="KW-0418">Kinase</keyword>
<dbReference type="InterPro" id="IPR005467">
    <property type="entry name" value="His_kinase_dom"/>
</dbReference>
<name>A0A076ITE1_9BACT</name>
<dbReference type="Proteomes" id="UP001177934">
    <property type="component" value="Chromosome"/>
</dbReference>
<organism evidence="10 14">
    <name type="scientific">Phocaeicola dorei</name>
    <dbReference type="NCBI Taxonomy" id="357276"/>
    <lineage>
        <taxon>Bacteria</taxon>
        <taxon>Pseudomonadati</taxon>
        <taxon>Bacteroidota</taxon>
        <taxon>Bacteroidia</taxon>
        <taxon>Bacteroidales</taxon>
        <taxon>Bacteroidaceae</taxon>
        <taxon>Phocaeicola</taxon>
    </lineage>
</organism>
<evidence type="ECO:0000256" key="2">
    <source>
        <dbReference type="ARBA" id="ARBA00012438"/>
    </source>
</evidence>
<evidence type="ECO:0000256" key="4">
    <source>
        <dbReference type="ARBA" id="ARBA00022741"/>
    </source>
</evidence>
<evidence type="ECO:0000256" key="3">
    <source>
        <dbReference type="ARBA" id="ARBA00022679"/>
    </source>
</evidence>
<dbReference type="Gene3D" id="3.30.565.10">
    <property type="entry name" value="Histidine kinase-like ATPase, C-terminal domain"/>
    <property type="match status" value="1"/>
</dbReference>
<dbReference type="KEGG" id="bdo:EL88_09185"/>
<dbReference type="EMBL" id="CP126056">
    <property type="protein sequence ID" value="WHX08517.1"/>
    <property type="molecule type" value="Genomic_DNA"/>
</dbReference>
<evidence type="ECO:0000313" key="13">
    <source>
        <dbReference type="Proteomes" id="UP000347681"/>
    </source>
</evidence>
<reference evidence="12" key="3">
    <citation type="journal article" date="2023" name="Nat. Commun.">
        <title>Identification of a novel Human Milk Oligosaccharides utilization cluster in the infant gut commensal Bacteroides dorei.</title>
        <authorList>
            <person name="Kijner S."/>
            <person name="Ennis D."/>
            <person name="Shmorak S."/>
            <person name="Florentin A."/>
            <person name="Yassour M."/>
        </authorList>
    </citation>
    <scope>NUCLEOTIDE SEQUENCE</scope>
    <source>
        <strain evidence="12">2</strain>
    </source>
</reference>
<keyword evidence="8" id="KW-1133">Transmembrane helix</keyword>
<reference evidence="11 13" key="1">
    <citation type="journal article" date="2019" name="Nat. Med.">
        <title>A library of human gut bacterial isolates paired with longitudinal multiomics data enables mechanistic microbiome research.</title>
        <authorList>
            <person name="Poyet M."/>
            <person name="Groussin M."/>
            <person name="Gibbons S.M."/>
            <person name="Avila-Pacheco J."/>
            <person name="Jiang X."/>
            <person name="Kearney S.M."/>
            <person name="Perrotta A.R."/>
            <person name="Berdy B."/>
            <person name="Zhao S."/>
            <person name="Lieberman T.D."/>
            <person name="Swanson P.K."/>
            <person name="Smith M."/>
            <person name="Roesemann S."/>
            <person name="Alexander J.E."/>
            <person name="Rich S.A."/>
            <person name="Livny J."/>
            <person name="Vlamakis H."/>
            <person name="Clish C."/>
            <person name="Bullock K."/>
            <person name="Deik A."/>
            <person name="Scott J."/>
            <person name="Pierce K.A."/>
            <person name="Xavier R.J."/>
            <person name="Alm E.J."/>
        </authorList>
    </citation>
    <scope>NUCLEOTIDE SEQUENCE [LARGE SCALE GENOMIC DNA]</scope>
    <source>
        <strain evidence="11 13">BIOML-A5</strain>
    </source>
</reference>
<dbReference type="PANTHER" id="PTHR43065">
    <property type="entry name" value="SENSOR HISTIDINE KINASE"/>
    <property type="match status" value="1"/>
</dbReference>
<dbReference type="EMBL" id="BQOB01000001">
    <property type="protein sequence ID" value="GKH82700.1"/>
    <property type="molecule type" value="Genomic_DNA"/>
</dbReference>
<dbReference type="PRINTS" id="PR00344">
    <property type="entry name" value="BCTRLSENSOR"/>
</dbReference>
<evidence type="ECO:0000256" key="7">
    <source>
        <dbReference type="ARBA" id="ARBA00023012"/>
    </source>
</evidence>
<dbReference type="GO" id="GO:0005524">
    <property type="term" value="F:ATP binding"/>
    <property type="evidence" value="ECO:0007669"/>
    <property type="project" value="UniProtKB-KW"/>
</dbReference>
<feature type="domain" description="Histidine kinase" evidence="9">
    <location>
        <begin position="229"/>
        <end position="439"/>
    </location>
</feature>
<keyword evidence="7" id="KW-0902">Two-component regulatory system</keyword>
<proteinExistence type="predicted"/>
<reference evidence="10" key="2">
    <citation type="submission" date="2022-01" db="EMBL/GenBank/DDBJ databases">
        <title>Novel bile acid biosynthetic pathways are enriched in the microbiome of centenarians.</title>
        <authorList>
            <person name="Sato Y."/>
            <person name="Atarashi K."/>
            <person name="Plichta R.D."/>
            <person name="Arai Y."/>
            <person name="Sasajima S."/>
            <person name="Kearney M.S."/>
            <person name="Suda W."/>
            <person name="Takeshita K."/>
            <person name="Sasaki T."/>
            <person name="Okamoto S."/>
            <person name="Skelly N.A."/>
            <person name="Okamura Y."/>
            <person name="Vlamakis H."/>
            <person name="Li Y."/>
            <person name="Tanoue T."/>
            <person name="Takei H."/>
            <person name="Nittono H."/>
            <person name="Narushima S."/>
            <person name="Irie J."/>
            <person name="Itoh H."/>
            <person name="Moriya K."/>
            <person name="Sugiura Y."/>
            <person name="Suematsu M."/>
            <person name="Moritoki N."/>
            <person name="Shibata S."/>
            <person name="Littman R.D."/>
            <person name="Fischbach A.M."/>
            <person name="Uwamino Y."/>
            <person name="Inoue T."/>
            <person name="Honda A."/>
            <person name="Hattori M."/>
            <person name="Murai T."/>
            <person name="Xavier J.R."/>
            <person name="Hirose N."/>
            <person name="Honda K."/>
        </authorList>
    </citation>
    <scope>NUCLEOTIDE SEQUENCE</scope>
    <source>
        <strain evidence="10">CE91-St7</strain>
    </source>
</reference>
<evidence type="ECO:0000313" key="14">
    <source>
        <dbReference type="Proteomes" id="UP001055104"/>
    </source>
</evidence>
<feature type="transmembrane region" description="Helical" evidence="8">
    <location>
        <begin position="7"/>
        <end position="27"/>
    </location>
</feature>
<dbReference type="InterPro" id="IPR036097">
    <property type="entry name" value="HisK_dim/P_sf"/>
</dbReference>
<keyword evidence="3" id="KW-0808">Transferase</keyword>
<dbReference type="eggNOG" id="COG5000">
    <property type="taxonomic scope" value="Bacteria"/>
</dbReference>
<dbReference type="PANTHER" id="PTHR43065:SF46">
    <property type="entry name" value="C4-DICARBOXYLATE TRANSPORT SENSOR PROTEIN DCTB"/>
    <property type="match status" value="1"/>
</dbReference>
<gene>
    <name evidence="10" type="ORF">CE91St7_35840</name>
    <name evidence="11" type="ORF">F2Y61_18640</name>
    <name evidence="12" type="ORF">QNN11_13415</name>
</gene>
<dbReference type="InterPro" id="IPR003594">
    <property type="entry name" value="HATPase_dom"/>
</dbReference>
<dbReference type="SUPFAM" id="SSF55874">
    <property type="entry name" value="ATPase domain of HSP90 chaperone/DNA topoisomerase II/histidine kinase"/>
    <property type="match status" value="1"/>
</dbReference>
<evidence type="ECO:0000256" key="6">
    <source>
        <dbReference type="ARBA" id="ARBA00022840"/>
    </source>
</evidence>
<evidence type="ECO:0000256" key="5">
    <source>
        <dbReference type="ARBA" id="ARBA00022777"/>
    </source>
</evidence>